<dbReference type="AlphaFoldDB" id="A0A819CT67"/>
<gene>
    <name evidence="2" type="ORF">KXQ929_LOCUS20673</name>
    <name evidence="1" type="ORF">OXD698_LOCUS19758</name>
</gene>
<dbReference type="Proteomes" id="UP000663868">
    <property type="component" value="Unassembled WGS sequence"/>
</dbReference>
<comment type="caution">
    <text evidence="1">The sequence shown here is derived from an EMBL/GenBank/DDBJ whole genome shotgun (WGS) entry which is preliminary data.</text>
</comment>
<proteinExistence type="predicted"/>
<accession>A0A819CT67</accession>
<evidence type="ECO:0000313" key="3">
    <source>
        <dbReference type="Proteomes" id="UP000663844"/>
    </source>
</evidence>
<name>A0A819CT67_9BILA</name>
<reference evidence="1" key="1">
    <citation type="submission" date="2021-02" db="EMBL/GenBank/DDBJ databases">
        <authorList>
            <person name="Nowell W R."/>
        </authorList>
    </citation>
    <scope>NUCLEOTIDE SEQUENCE</scope>
</reference>
<evidence type="ECO:0008006" key="4">
    <source>
        <dbReference type="Google" id="ProtNLM"/>
    </source>
</evidence>
<dbReference type="EMBL" id="CAJOAZ010001534">
    <property type="protein sequence ID" value="CAF3826144.1"/>
    <property type="molecule type" value="Genomic_DNA"/>
</dbReference>
<sequence length="108" mass="12561">MENIEDFENIISLNWPHLFSTIDPNTSITITKLSTRNWLISSVDGLSYILKSASSSSTLNNGLNLDFELKYLIDLNKYLSNEYRVPIPILTINGEKHVNEKYWLYEYI</sequence>
<evidence type="ECO:0000313" key="2">
    <source>
        <dbReference type="EMBL" id="CAF3861375.1"/>
    </source>
</evidence>
<dbReference type="Proteomes" id="UP000663844">
    <property type="component" value="Unassembled WGS sequence"/>
</dbReference>
<organism evidence="1 3">
    <name type="scientific">Adineta steineri</name>
    <dbReference type="NCBI Taxonomy" id="433720"/>
    <lineage>
        <taxon>Eukaryota</taxon>
        <taxon>Metazoa</taxon>
        <taxon>Spiralia</taxon>
        <taxon>Gnathifera</taxon>
        <taxon>Rotifera</taxon>
        <taxon>Eurotatoria</taxon>
        <taxon>Bdelloidea</taxon>
        <taxon>Adinetida</taxon>
        <taxon>Adinetidae</taxon>
        <taxon>Adineta</taxon>
    </lineage>
</organism>
<dbReference type="EMBL" id="CAJOBB010001467">
    <property type="protein sequence ID" value="CAF3861375.1"/>
    <property type="molecule type" value="Genomic_DNA"/>
</dbReference>
<evidence type="ECO:0000313" key="1">
    <source>
        <dbReference type="EMBL" id="CAF3826144.1"/>
    </source>
</evidence>
<feature type="non-terminal residue" evidence="1">
    <location>
        <position position="108"/>
    </location>
</feature>
<protein>
    <recommendedName>
        <fullName evidence="4">Aminoglycoside phosphotransferase domain-containing protein</fullName>
    </recommendedName>
</protein>